<feature type="compositionally biased region" description="Pro residues" evidence="1">
    <location>
        <begin position="406"/>
        <end position="416"/>
    </location>
</feature>
<accession>A0A2A6CDL5</accession>
<reference evidence="3" key="1">
    <citation type="journal article" date="2008" name="Nat. Genet.">
        <title>The Pristionchus pacificus genome provides a unique perspective on nematode lifestyle and parasitism.</title>
        <authorList>
            <person name="Dieterich C."/>
            <person name="Clifton S.W."/>
            <person name="Schuster L.N."/>
            <person name="Chinwalla A."/>
            <person name="Delehaunty K."/>
            <person name="Dinkelacker I."/>
            <person name="Fulton L."/>
            <person name="Fulton R."/>
            <person name="Godfrey J."/>
            <person name="Minx P."/>
            <person name="Mitreva M."/>
            <person name="Roeseler W."/>
            <person name="Tian H."/>
            <person name="Witte H."/>
            <person name="Yang S.P."/>
            <person name="Wilson R.K."/>
            <person name="Sommer R.J."/>
        </authorList>
    </citation>
    <scope>NUCLEOTIDE SEQUENCE [LARGE SCALE GENOMIC DNA]</scope>
    <source>
        <strain evidence="3">PS312</strain>
    </source>
</reference>
<gene>
    <name evidence="2" type="primary">WBGene00092310</name>
</gene>
<dbReference type="AlphaFoldDB" id="A0A2A6CDL5"/>
<feature type="region of interest" description="Disordered" evidence="1">
    <location>
        <begin position="1"/>
        <end position="25"/>
    </location>
</feature>
<reference evidence="2" key="2">
    <citation type="submission" date="2022-06" db="UniProtKB">
        <authorList>
            <consortium name="EnsemblMetazoa"/>
        </authorList>
    </citation>
    <scope>IDENTIFICATION</scope>
    <source>
        <strain evidence="2">PS312</strain>
    </source>
</reference>
<name>A0A2A6CDL5_PRIPA</name>
<proteinExistence type="predicted"/>
<feature type="compositionally biased region" description="Pro residues" evidence="1">
    <location>
        <begin position="427"/>
        <end position="438"/>
    </location>
</feature>
<evidence type="ECO:0000313" key="2">
    <source>
        <dbReference type="EnsemblMetazoa" id="PPA02756.1"/>
    </source>
</evidence>
<sequence length="498" mass="54753">MAAVYGSRGGGAARQRRSAAAAAAEDELHAHLQQEQHAHYMEDPDLDVSSIVTEFVPMDDPFVPYFDPVAGDEMEGDLCAPLESSFASSIGEERMYARFRPQPAGYPPNTVSGVVVVVVVSTPRFSDERIEVPRGTSTSPQRLDDALAELMGDAAAAACVGSPPLQLVDASPGARLFREPPPQLSILDQFMHSISRLVADAAYARTTNCFRSKIPREVPEEALISFLTHCVRWPMRRPANTLLQARCSPLVLEQLLKSALEPQAEPYDSAAVRDSYFRITLKNTVHSLGQLQQIIRAVTLAQRGFVDVTYSPVRGRLAFLGFNGNLPIRMSQPIGSFVDKEQEARVQLNALFSVRIMIEITLSRCGDDAREVYITYFDNIETHPRTGQQSRVTEVNVYHIVHPSCAPPSSPSPLPPVAAHSPTMTSAPPPLVSTPRGPPTGEYGRRPGDARVSFAPGTPKHHEVHVDRSMVALSHLMEQTFTLAECFQLARSYPQHKW</sequence>
<feature type="region of interest" description="Disordered" evidence="1">
    <location>
        <begin position="406"/>
        <end position="451"/>
    </location>
</feature>
<protein>
    <submittedName>
        <fullName evidence="2">Uncharacterized protein</fullName>
    </submittedName>
</protein>
<dbReference type="EnsemblMetazoa" id="PPA02756.1">
    <property type="protein sequence ID" value="PPA02756.1"/>
    <property type="gene ID" value="WBGene00092310"/>
</dbReference>
<evidence type="ECO:0000256" key="1">
    <source>
        <dbReference type="SAM" id="MobiDB-lite"/>
    </source>
</evidence>
<keyword evidence="3" id="KW-1185">Reference proteome</keyword>
<organism evidence="2 3">
    <name type="scientific">Pristionchus pacificus</name>
    <name type="common">Parasitic nematode worm</name>
    <dbReference type="NCBI Taxonomy" id="54126"/>
    <lineage>
        <taxon>Eukaryota</taxon>
        <taxon>Metazoa</taxon>
        <taxon>Ecdysozoa</taxon>
        <taxon>Nematoda</taxon>
        <taxon>Chromadorea</taxon>
        <taxon>Rhabditida</taxon>
        <taxon>Rhabditina</taxon>
        <taxon>Diplogasteromorpha</taxon>
        <taxon>Diplogasteroidea</taxon>
        <taxon>Neodiplogasteridae</taxon>
        <taxon>Pristionchus</taxon>
    </lineage>
</organism>
<accession>A0A8R1U388</accession>
<dbReference type="Proteomes" id="UP000005239">
    <property type="component" value="Unassembled WGS sequence"/>
</dbReference>
<evidence type="ECO:0000313" key="3">
    <source>
        <dbReference type="Proteomes" id="UP000005239"/>
    </source>
</evidence>